<dbReference type="AlphaFoldDB" id="A0A4R5CUW0"/>
<dbReference type="EMBL" id="SMKZ01000032">
    <property type="protein sequence ID" value="TDE03437.1"/>
    <property type="molecule type" value="Genomic_DNA"/>
</dbReference>
<dbReference type="Pfam" id="PF12961">
    <property type="entry name" value="DUF3850"/>
    <property type="match status" value="1"/>
</dbReference>
<dbReference type="InParanoid" id="A0A4R5CUW0"/>
<dbReference type="InterPro" id="IPR039440">
    <property type="entry name" value="DUF3850"/>
</dbReference>
<accession>A0A4R5CUW0</accession>
<gene>
    <name evidence="2" type="ORF">E1269_20580</name>
</gene>
<evidence type="ECO:0000313" key="3">
    <source>
        <dbReference type="Proteomes" id="UP000294739"/>
    </source>
</evidence>
<evidence type="ECO:0000259" key="1">
    <source>
        <dbReference type="Pfam" id="PF12961"/>
    </source>
</evidence>
<dbReference type="Proteomes" id="UP000294739">
    <property type="component" value="Unassembled WGS sequence"/>
</dbReference>
<dbReference type="OrthoDB" id="1700487at2"/>
<sequence length="101" mass="11717">MIHELKTVPPWFERIVEGEKTVEVRKDDRDFQTGDTLRLREWDPERNPVYRTGDGYHRYTGREVDVAVTHALRGFEGLADGWVALSITVVTGSRRMRTEDA</sequence>
<organism evidence="2 3">
    <name type="scientific">Jiangella asiatica</name>
    <dbReference type="NCBI Taxonomy" id="2530372"/>
    <lineage>
        <taxon>Bacteria</taxon>
        <taxon>Bacillati</taxon>
        <taxon>Actinomycetota</taxon>
        <taxon>Actinomycetes</taxon>
        <taxon>Jiangellales</taxon>
        <taxon>Jiangellaceae</taxon>
        <taxon>Jiangella</taxon>
    </lineage>
</organism>
<keyword evidence="3" id="KW-1185">Reference proteome</keyword>
<dbReference type="RefSeq" id="WP_131898006.1">
    <property type="nucleotide sequence ID" value="NZ_SMKZ01000032.1"/>
</dbReference>
<reference evidence="2 3" key="1">
    <citation type="submission" date="2019-03" db="EMBL/GenBank/DDBJ databases">
        <title>Draft genome sequences of novel Actinobacteria.</title>
        <authorList>
            <person name="Sahin N."/>
            <person name="Ay H."/>
            <person name="Saygin H."/>
        </authorList>
    </citation>
    <scope>NUCLEOTIDE SEQUENCE [LARGE SCALE GENOMIC DNA]</scope>
    <source>
        <strain evidence="2 3">5K138</strain>
    </source>
</reference>
<dbReference type="Gene3D" id="2.30.130.30">
    <property type="entry name" value="Hypothetical protein"/>
    <property type="match status" value="1"/>
</dbReference>
<feature type="domain" description="DUF3850" evidence="1">
    <location>
        <begin position="2"/>
        <end position="87"/>
    </location>
</feature>
<dbReference type="SUPFAM" id="SSF88697">
    <property type="entry name" value="PUA domain-like"/>
    <property type="match status" value="1"/>
</dbReference>
<name>A0A4R5CUW0_9ACTN</name>
<comment type="caution">
    <text evidence="2">The sequence shown here is derived from an EMBL/GenBank/DDBJ whole genome shotgun (WGS) entry which is preliminary data.</text>
</comment>
<proteinExistence type="predicted"/>
<evidence type="ECO:0000313" key="2">
    <source>
        <dbReference type="EMBL" id="TDE03437.1"/>
    </source>
</evidence>
<dbReference type="InterPro" id="IPR015947">
    <property type="entry name" value="PUA-like_sf"/>
</dbReference>
<protein>
    <submittedName>
        <fullName evidence="2">DUF3850 domain-containing protein</fullName>
    </submittedName>
</protein>